<feature type="compositionally biased region" description="Polar residues" evidence="10">
    <location>
        <begin position="18"/>
        <end position="27"/>
    </location>
</feature>
<organism evidence="11 12">
    <name type="scientific">Plutella xylostella</name>
    <name type="common">Diamondback moth</name>
    <name type="synonym">Plutella maculipennis</name>
    <dbReference type="NCBI Taxonomy" id="51655"/>
    <lineage>
        <taxon>Eukaryota</taxon>
        <taxon>Metazoa</taxon>
        <taxon>Ecdysozoa</taxon>
        <taxon>Arthropoda</taxon>
        <taxon>Hexapoda</taxon>
        <taxon>Insecta</taxon>
        <taxon>Pterygota</taxon>
        <taxon>Neoptera</taxon>
        <taxon>Endopterygota</taxon>
        <taxon>Lepidoptera</taxon>
        <taxon>Glossata</taxon>
        <taxon>Ditrysia</taxon>
        <taxon>Yponomeutoidea</taxon>
        <taxon>Plutellidae</taxon>
        <taxon>Plutella</taxon>
    </lineage>
</organism>
<keyword evidence="12" id="KW-1185">Reference proteome</keyword>
<feature type="region of interest" description="Disordered" evidence="10">
    <location>
        <begin position="1"/>
        <end position="27"/>
    </location>
</feature>
<evidence type="ECO:0000256" key="6">
    <source>
        <dbReference type="ARBA" id="ARBA00022679"/>
    </source>
</evidence>
<evidence type="ECO:0000256" key="1">
    <source>
        <dbReference type="ARBA" id="ARBA00004123"/>
    </source>
</evidence>
<comment type="subcellular location">
    <subcellularLocation>
        <location evidence="2">Cytoplasm</location>
    </subcellularLocation>
    <subcellularLocation>
        <location evidence="1">Nucleus</location>
    </subcellularLocation>
</comment>
<dbReference type="Gene3D" id="3.40.50.150">
    <property type="entry name" value="Vaccinia Virus protein VP39"/>
    <property type="match status" value="1"/>
</dbReference>
<accession>A0A8S4FAP0</accession>
<keyword evidence="5" id="KW-0489">Methyltransferase</keyword>
<keyword evidence="8" id="KW-0539">Nucleus</keyword>
<evidence type="ECO:0000313" key="11">
    <source>
        <dbReference type="EMBL" id="CAG9125381.1"/>
    </source>
</evidence>
<comment type="caution">
    <text evidence="11">The sequence shown here is derived from an EMBL/GenBank/DDBJ whole genome shotgun (WGS) entry which is preliminary data.</text>
</comment>
<dbReference type="EC" id="2.1.1.85" evidence="3"/>
<proteinExistence type="inferred from homology"/>
<evidence type="ECO:0000256" key="9">
    <source>
        <dbReference type="ARBA" id="ARBA00038126"/>
    </source>
</evidence>
<evidence type="ECO:0000313" key="12">
    <source>
        <dbReference type="Proteomes" id="UP000653454"/>
    </source>
</evidence>
<reference evidence="11" key="1">
    <citation type="submission" date="2020-11" db="EMBL/GenBank/DDBJ databases">
        <authorList>
            <person name="Whiteford S."/>
        </authorList>
    </citation>
    <scope>NUCLEOTIDE SEQUENCE</scope>
</reference>
<evidence type="ECO:0000256" key="10">
    <source>
        <dbReference type="SAM" id="MobiDB-lite"/>
    </source>
</evidence>
<dbReference type="GO" id="GO:0005737">
    <property type="term" value="C:cytoplasm"/>
    <property type="evidence" value="ECO:0007669"/>
    <property type="project" value="UniProtKB-SubCell"/>
</dbReference>
<protein>
    <recommendedName>
        <fullName evidence="3">protein-histidine N-methyltransferase</fullName>
        <ecNumber evidence="3">2.1.1.85</ecNumber>
    </recommendedName>
</protein>
<dbReference type="SUPFAM" id="SSF53335">
    <property type="entry name" value="S-adenosyl-L-methionine-dependent methyltransferases"/>
    <property type="match status" value="1"/>
</dbReference>
<sequence length="291" mass="32759">MTSFKFNFSADEKENTETESNTVSAHTGQNIKWQESEIVKPDTQVKNLDTIAARANIFVFEDVEIGHIIPSTALSLIDKNQSDIVAAESQHSDLVTGKYEGGLKIWECTSDLIEYLENHKTEISLKDTKVLDLGCGAGLVGIYAFLNGAKVTFQDYNKEVLEHVTIPNVLLNIDEEEDREKQIAQCSFYSGDWASFMNILEESELFNFILTSETIYNSENYDKLIELFLRRLSQDGVVFVAAKTYYFGVGGGTRQFEECVSKSLKLKSEVVWLSSGGVKREIIKITRNNTN</sequence>
<evidence type="ECO:0000256" key="7">
    <source>
        <dbReference type="ARBA" id="ARBA00022691"/>
    </source>
</evidence>
<name>A0A8S4FAP0_PLUXY</name>
<evidence type="ECO:0000256" key="2">
    <source>
        <dbReference type="ARBA" id="ARBA00004496"/>
    </source>
</evidence>
<dbReference type="EMBL" id="CAJHNJ030000031">
    <property type="protein sequence ID" value="CAG9125381.1"/>
    <property type="molecule type" value="Genomic_DNA"/>
</dbReference>
<evidence type="ECO:0000256" key="4">
    <source>
        <dbReference type="ARBA" id="ARBA00022490"/>
    </source>
</evidence>
<dbReference type="CDD" id="cd02440">
    <property type="entry name" value="AdoMet_MTases"/>
    <property type="match status" value="1"/>
</dbReference>
<evidence type="ECO:0000256" key="5">
    <source>
        <dbReference type="ARBA" id="ARBA00022603"/>
    </source>
</evidence>
<dbReference type="GO" id="GO:0032259">
    <property type="term" value="P:methylation"/>
    <property type="evidence" value="ECO:0007669"/>
    <property type="project" value="UniProtKB-KW"/>
</dbReference>
<dbReference type="AlphaFoldDB" id="A0A8S4FAP0"/>
<dbReference type="GO" id="GO:0005634">
    <property type="term" value="C:nucleus"/>
    <property type="evidence" value="ECO:0007669"/>
    <property type="project" value="UniProtKB-SubCell"/>
</dbReference>
<evidence type="ECO:0000256" key="8">
    <source>
        <dbReference type="ARBA" id="ARBA00023242"/>
    </source>
</evidence>
<evidence type="ECO:0000256" key="3">
    <source>
        <dbReference type="ARBA" id="ARBA00012533"/>
    </source>
</evidence>
<dbReference type="Proteomes" id="UP000653454">
    <property type="component" value="Unassembled WGS sequence"/>
</dbReference>
<dbReference type="InterPro" id="IPR029063">
    <property type="entry name" value="SAM-dependent_MTases_sf"/>
</dbReference>
<dbReference type="InterPro" id="IPR019410">
    <property type="entry name" value="Methyltransf_16"/>
</dbReference>
<keyword evidence="6" id="KW-0808">Transferase</keyword>
<comment type="similarity">
    <text evidence="9">Belongs to the methyltransferase superfamily. METTL18 family.</text>
</comment>
<dbReference type="Pfam" id="PF10294">
    <property type="entry name" value="Methyltransf_16"/>
    <property type="match status" value="1"/>
</dbReference>
<dbReference type="GO" id="GO:0018064">
    <property type="term" value="F:protein-L-histidine N-tele-methyltransferase activity"/>
    <property type="evidence" value="ECO:0007669"/>
    <property type="project" value="UniProtKB-EC"/>
</dbReference>
<dbReference type="PANTHER" id="PTHR14614:SF39">
    <property type="entry name" value="HISTIDINE PROTEIN METHYLTRANSFERASE 1 HOMOLOG"/>
    <property type="match status" value="1"/>
</dbReference>
<keyword evidence="7" id="KW-0949">S-adenosyl-L-methionine</keyword>
<dbReference type="PANTHER" id="PTHR14614">
    <property type="entry name" value="HEPATOCELLULAR CARCINOMA-ASSOCIATED ANTIGEN"/>
    <property type="match status" value="1"/>
</dbReference>
<gene>
    <name evidence="11" type="ORF">PLXY2_LOCUS8351</name>
</gene>
<keyword evidence="4" id="KW-0963">Cytoplasm</keyword>